<dbReference type="SMART" id="SM00470">
    <property type="entry name" value="ParB"/>
    <property type="match status" value="1"/>
</dbReference>
<dbReference type="Proteomes" id="UP000294613">
    <property type="component" value="Unassembled WGS sequence"/>
</dbReference>
<dbReference type="EMBL" id="SLZV01000022">
    <property type="protein sequence ID" value="TCS65527.1"/>
    <property type="molecule type" value="Genomic_DNA"/>
</dbReference>
<dbReference type="EMBL" id="BHEO01000008">
    <property type="protein sequence ID" value="GBU06602.1"/>
    <property type="molecule type" value="Genomic_DNA"/>
</dbReference>
<evidence type="ECO:0000259" key="1">
    <source>
        <dbReference type="SMART" id="SM00470"/>
    </source>
</evidence>
<dbReference type="AlphaFoldDB" id="A0A4R3JHS1"/>
<organism evidence="3 4">
    <name type="scientific">Faecalimonas umbilicata</name>
    <dbReference type="NCBI Taxonomy" id="1912855"/>
    <lineage>
        <taxon>Bacteria</taxon>
        <taxon>Bacillati</taxon>
        <taxon>Bacillota</taxon>
        <taxon>Clostridia</taxon>
        <taxon>Lachnospirales</taxon>
        <taxon>Lachnospiraceae</taxon>
        <taxon>Faecalimonas</taxon>
    </lineage>
</organism>
<name>A0A4R3JHS1_9FIRM</name>
<dbReference type="SUPFAM" id="SSF110849">
    <property type="entry name" value="ParB/Sulfiredoxin"/>
    <property type="match status" value="1"/>
</dbReference>
<reference evidence="3 4" key="2">
    <citation type="submission" date="2019-03" db="EMBL/GenBank/DDBJ databases">
        <title>Genomic Encyclopedia of Type Strains, Phase IV (KMG-IV): sequencing the most valuable type-strain genomes for metagenomic binning, comparative biology and taxonomic classification.</title>
        <authorList>
            <person name="Goeker M."/>
        </authorList>
    </citation>
    <scope>NUCLEOTIDE SEQUENCE [LARGE SCALE GENOMIC DNA]</scope>
    <source>
        <strain evidence="3 4">DSM 103426</strain>
    </source>
</reference>
<evidence type="ECO:0000313" key="3">
    <source>
        <dbReference type="EMBL" id="TCS65527.1"/>
    </source>
</evidence>
<accession>A0A4R3JHS1</accession>
<evidence type="ECO:0000313" key="2">
    <source>
        <dbReference type="EMBL" id="GBU06602.1"/>
    </source>
</evidence>
<dbReference type="Proteomes" id="UP000702954">
    <property type="component" value="Unassembled WGS sequence"/>
</dbReference>
<evidence type="ECO:0000313" key="5">
    <source>
        <dbReference type="Proteomes" id="UP000702954"/>
    </source>
</evidence>
<reference evidence="2 5" key="1">
    <citation type="journal article" date="2018" name="Int. J. Syst. Evol. Microbiol.">
        <title>Draft Genome Sequence of Faecalimonas umbilicata JCM 30896T, an Acetate-Producing Bacterium Isolated from Human Feces.</title>
        <authorList>
            <person name="Sakamoto M."/>
            <person name="Ikeyama N."/>
            <person name="Yuki M."/>
            <person name="Ohkuma M."/>
        </authorList>
    </citation>
    <scope>NUCLEOTIDE SEQUENCE [LARGE SCALE GENOMIC DNA]</scope>
    <source>
        <strain evidence="2 5">EGH7</strain>
    </source>
</reference>
<proteinExistence type="predicted"/>
<dbReference type="Gene3D" id="3.90.1530.10">
    <property type="entry name" value="Conserved hypothetical protein from pyrococcus furiosus pfu- 392566-001, ParB domain"/>
    <property type="match status" value="1"/>
</dbReference>
<feature type="domain" description="ParB-like N-terminal" evidence="1">
    <location>
        <begin position="27"/>
        <end position="120"/>
    </location>
</feature>
<keyword evidence="5" id="KW-1185">Reference proteome</keyword>
<evidence type="ECO:0000313" key="4">
    <source>
        <dbReference type="Proteomes" id="UP000294613"/>
    </source>
</evidence>
<comment type="caution">
    <text evidence="3">The sequence shown here is derived from an EMBL/GenBank/DDBJ whole genome shotgun (WGS) entry which is preliminary data.</text>
</comment>
<dbReference type="RefSeq" id="WP_116442429.1">
    <property type="nucleotide sequence ID" value="NZ_BHEO01000008.1"/>
</dbReference>
<sequence length="308" mass="34517">MAEGKSEGQSKIRYEQIADMGSGLIIARVPAECIREQDINARIMKNEMQRQLTDNIKKRGQLESLPFCALTEDGNRIEIISGHHRIRSGKDAGIKEFFVILDISGLNRSKIVAKQIAHNAISGFDDQSTLKELAKMLEDVDDMIESYAGKDILEEPEAELEKYLSPTVSFDWKNLTFTFLPHQIADLQKLIDALENTKPDFLGVADIEQYKPFLETLTKYQQFANVKNTGAAIHAMIKCTEQMFEDIGYTEDSEWVQLTSIFGSSAVPAEAAEVIQEAVKKMADEGVIGTKNKWQAIEYLAAEYLAGK</sequence>
<dbReference type="InterPro" id="IPR003115">
    <property type="entry name" value="ParB_N"/>
</dbReference>
<dbReference type="InterPro" id="IPR036086">
    <property type="entry name" value="ParB/Sulfiredoxin_sf"/>
</dbReference>
<protein>
    <submittedName>
        <fullName evidence="3">ParB-like nuclease family protein</fullName>
    </submittedName>
</protein>
<gene>
    <name evidence="3" type="ORF">EDD74_12220</name>
    <name evidence="2" type="ORF">FAEUMB_31430</name>
</gene>